<dbReference type="InterPro" id="IPR013216">
    <property type="entry name" value="Methyltransf_11"/>
</dbReference>
<dbReference type="RefSeq" id="WP_310025847.1">
    <property type="nucleotide sequence ID" value="NZ_JAVDVI010000006.1"/>
</dbReference>
<dbReference type="PANTHER" id="PTHR44942">
    <property type="entry name" value="METHYLTRANSF_11 DOMAIN-CONTAINING PROTEIN"/>
    <property type="match status" value="1"/>
</dbReference>
<dbReference type="SUPFAM" id="SSF53335">
    <property type="entry name" value="S-adenosyl-L-methionine-dependent methyltransferases"/>
    <property type="match status" value="1"/>
</dbReference>
<dbReference type="Gene3D" id="3.40.50.150">
    <property type="entry name" value="Vaccinia Virus protein VP39"/>
    <property type="match status" value="1"/>
</dbReference>
<reference evidence="5 6" key="1">
    <citation type="submission" date="2023-07" db="EMBL/GenBank/DDBJ databases">
        <title>Sorghum-associated microbial communities from plants grown in Nebraska, USA.</title>
        <authorList>
            <person name="Schachtman D."/>
        </authorList>
    </citation>
    <scope>NUCLEOTIDE SEQUENCE [LARGE SCALE GENOMIC DNA]</scope>
    <source>
        <strain evidence="5 6">3773</strain>
    </source>
</reference>
<keyword evidence="5" id="KW-0830">Ubiquinone</keyword>
<sequence>MKDNFSNQASQYSKFRPHYPQELINHVLSFVKNKETALDVATGNGQVAIALSQYFHTVYATDISENQLQHAPKIINVIYKNQSAEETDFHDKQFDLITVAQAVHWFDFNKFYAEVNRILKPNGIIAILGYGLFSTNPDTDKILLDFYHNIVGPFWDAERKYLDENYKTIPFPFEELETETFSNVFTWNFDQIIGYLETWSAVEHYKAHHNQNPIDIIREELKISWKKSDKKVTFPMLIRVGKLK</sequence>
<keyword evidence="6" id="KW-1185">Reference proteome</keyword>
<comment type="caution">
    <text evidence="5">The sequence shown here is derived from an EMBL/GenBank/DDBJ whole genome shotgun (WGS) entry which is preliminary data.</text>
</comment>
<evidence type="ECO:0000313" key="6">
    <source>
        <dbReference type="Proteomes" id="UP001255185"/>
    </source>
</evidence>
<feature type="domain" description="Methyltransferase type 11" evidence="4">
    <location>
        <begin position="38"/>
        <end position="127"/>
    </location>
</feature>
<dbReference type="InterPro" id="IPR051052">
    <property type="entry name" value="Diverse_substrate_MTase"/>
</dbReference>
<dbReference type="Pfam" id="PF08241">
    <property type="entry name" value="Methyltransf_11"/>
    <property type="match status" value="1"/>
</dbReference>
<evidence type="ECO:0000313" key="5">
    <source>
        <dbReference type="EMBL" id="MDR6967626.1"/>
    </source>
</evidence>
<organism evidence="5 6">
    <name type="scientific">Flavobacterium arsenatis</name>
    <dbReference type="NCBI Taxonomy" id="1484332"/>
    <lineage>
        <taxon>Bacteria</taxon>
        <taxon>Pseudomonadati</taxon>
        <taxon>Bacteroidota</taxon>
        <taxon>Flavobacteriia</taxon>
        <taxon>Flavobacteriales</taxon>
        <taxon>Flavobacteriaceae</taxon>
        <taxon>Flavobacterium</taxon>
    </lineage>
</organism>
<evidence type="ECO:0000259" key="4">
    <source>
        <dbReference type="Pfam" id="PF08241"/>
    </source>
</evidence>
<keyword evidence="2" id="KW-0489">Methyltransferase</keyword>
<accession>A0ABU1TNV9</accession>
<dbReference type="CDD" id="cd02440">
    <property type="entry name" value="AdoMet_MTases"/>
    <property type="match status" value="1"/>
</dbReference>
<gene>
    <name evidence="5" type="ORF">J2X31_001638</name>
</gene>
<evidence type="ECO:0000256" key="1">
    <source>
        <dbReference type="ARBA" id="ARBA00008361"/>
    </source>
</evidence>
<dbReference type="Proteomes" id="UP001255185">
    <property type="component" value="Unassembled WGS sequence"/>
</dbReference>
<proteinExistence type="inferred from homology"/>
<protein>
    <submittedName>
        <fullName evidence="5">Ubiquinone/menaquinone biosynthesis C-methylase UbiE</fullName>
    </submittedName>
</protein>
<dbReference type="EMBL" id="JAVDVI010000006">
    <property type="protein sequence ID" value="MDR6967626.1"/>
    <property type="molecule type" value="Genomic_DNA"/>
</dbReference>
<evidence type="ECO:0000256" key="3">
    <source>
        <dbReference type="ARBA" id="ARBA00022679"/>
    </source>
</evidence>
<dbReference type="InterPro" id="IPR029063">
    <property type="entry name" value="SAM-dependent_MTases_sf"/>
</dbReference>
<keyword evidence="3" id="KW-0808">Transferase</keyword>
<name>A0ABU1TNV9_9FLAO</name>
<comment type="similarity">
    <text evidence="1">Belongs to the methyltransferase superfamily.</text>
</comment>
<dbReference type="PANTHER" id="PTHR44942:SF4">
    <property type="entry name" value="METHYLTRANSFERASE TYPE 11 DOMAIN-CONTAINING PROTEIN"/>
    <property type="match status" value="1"/>
</dbReference>
<evidence type="ECO:0000256" key="2">
    <source>
        <dbReference type="ARBA" id="ARBA00022603"/>
    </source>
</evidence>